<dbReference type="Gene3D" id="3.40.50.1000">
    <property type="entry name" value="HAD superfamily/HAD-like"/>
    <property type="match status" value="1"/>
</dbReference>
<dbReference type="SFLD" id="SFLDS00003">
    <property type="entry name" value="Haloacid_Dehalogenase"/>
    <property type="match status" value="1"/>
</dbReference>
<dbReference type="Gene3D" id="3.30.1240.10">
    <property type="match status" value="1"/>
</dbReference>
<dbReference type="GO" id="GO:0016791">
    <property type="term" value="F:phosphatase activity"/>
    <property type="evidence" value="ECO:0007669"/>
    <property type="project" value="TreeGrafter"/>
</dbReference>
<dbReference type="GO" id="GO:0000287">
    <property type="term" value="F:magnesium ion binding"/>
    <property type="evidence" value="ECO:0007669"/>
    <property type="project" value="TreeGrafter"/>
</dbReference>
<dbReference type="Proteomes" id="UP000014923">
    <property type="component" value="Unassembled WGS sequence"/>
</dbReference>
<protein>
    <submittedName>
        <fullName evidence="1">Hydrolase (HAD superfamily)</fullName>
    </submittedName>
</protein>
<evidence type="ECO:0000313" key="1">
    <source>
        <dbReference type="EMBL" id="CDF58682.1"/>
    </source>
</evidence>
<evidence type="ECO:0000313" key="2">
    <source>
        <dbReference type="Proteomes" id="UP000014923"/>
    </source>
</evidence>
<reference evidence="1" key="1">
    <citation type="submission" date="2013-03" db="EMBL/GenBank/DDBJ databases">
        <title>Draft genome sequence of the hydrogen-ethanol-producing anaerobic alkalithermophilic Caloramator celere.</title>
        <authorList>
            <person name="Ciranna A."/>
            <person name="Larjo A."/>
            <person name="Kivisto A."/>
            <person name="Santala V."/>
            <person name="Roos C."/>
            <person name="Karp M."/>
        </authorList>
    </citation>
    <scope>NUCLEOTIDE SEQUENCE [LARGE SCALE GENOMIC DNA]</scope>
    <source>
        <strain evidence="1">DSM 8682</strain>
    </source>
</reference>
<dbReference type="eggNOG" id="COG0561">
    <property type="taxonomic scope" value="Bacteria"/>
</dbReference>
<dbReference type="PROSITE" id="PS01228">
    <property type="entry name" value="COF_1"/>
    <property type="match status" value="1"/>
</dbReference>
<gene>
    <name evidence="1" type="ORF">TCEL_00728</name>
</gene>
<dbReference type="PROSITE" id="PS01229">
    <property type="entry name" value="COF_2"/>
    <property type="match status" value="1"/>
</dbReference>
<name>R7RR57_9CLOT</name>
<organism evidence="1 2">
    <name type="scientific">Thermobrachium celere DSM 8682</name>
    <dbReference type="NCBI Taxonomy" id="941824"/>
    <lineage>
        <taxon>Bacteria</taxon>
        <taxon>Bacillati</taxon>
        <taxon>Bacillota</taxon>
        <taxon>Clostridia</taxon>
        <taxon>Eubacteriales</taxon>
        <taxon>Clostridiaceae</taxon>
        <taxon>Thermobrachium</taxon>
    </lineage>
</organism>
<dbReference type="PANTHER" id="PTHR10000">
    <property type="entry name" value="PHOSPHOSERINE PHOSPHATASE"/>
    <property type="match status" value="1"/>
</dbReference>
<keyword evidence="2" id="KW-1185">Reference proteome</keyword>
<dbReference type="NCBIfam" id="TIGR01484">
    <property type="entry name" value="HAD-SF-IIB"/>
    <property type="match status" value="1"/>
</dbReference>
<dbReference type="SFLD" id="SFLDG01144">
    <property type="entry name" value="C2.B.4:_PGP_Like"/>
    <property type="match status" value="1"/>
</dbReference>
<dbReference type="RefSeq" id="WP_018663016.1">
    <property type="nucleotide sequence ID" value="NZ_HF952018.1"/>
</dbReference>
<dbReference type="GO" id="GO:0005829">
    <property type="term" value="C:cytosol"/>
    <property type="evidence" value="ECO:0007669"/>
    <property type="project" value="TreeGrafter"/>
</dbReference>
<accession>R7RR57</accession>
<dbReference type="HOGENOM" id="CLU_044146_1_3_9"/>
<dbReference type="PANTHER" id="PTHR10000:SF8">
    <property type="entry name" value="HAD SUPERFAMILY HYDROLASE-LIKE, TYPE 3"/>
    <property type="match status" value="1"/>
</dbReference>
<dbReference type="OrthoDB" id="9781413at2"/>
<dbReference type="SFLD" id="SFLDG01140">
    <property type="entry name" value="C2.B:_Phosphomannomutase_and_P"/>
    <property type="match status" value="1"/>
</dbReference>
<sequence length="277" mass="31859">MKYKLIAMDMDGTLLNSKKEVTEYTKDVLRRAAKEGVKLVVCTGRIFTSAKSYARIIGTKAPIIASNGAYIREKDREEVIYEKYINKDTLIKIIKVSREWGFYPHIYTTDTIYSEKLIHSSLNYTRWNETVPEDEKINIKIVDRLEDVVNKEGENFLKVVVMADEDQIERLQGLKKYIRENMDVSVFSSYVNNFEVMDKEVSKGRALKILAEYFGINKEEIICFGDNENDKTMFEFAGFPVAMGNAEEEIKKIAAYVTDTNDNDGVAKAIEKFVLNK</sequence>
<keyword evidence="1" id="KW-0378">Hydrolase</keyword>
<dbReference type="Pfam" id="PF08282">
    <property type="entry name" value="Hydrolase_3"/>
    <property type="match status" value="1"/>
</dbReference>
<dbReference type="InterPro" id="IPR006379">
    <property type="entry name" value="HAD-SF_hydro_IIB"/>
</dbReference>
<dbReference type="SUPFAM" id="SSF56784">
    <property type="entry name" value="HAD-like"/>
    <property type="match status" value="1"/>
</dbReference>
<comment type="caution">
    <text evidence="1">The sequence shown here is derived from an EMBL/GenBank/DDBJ whole genome shotgun (WGS) entry which is preliminary data.</text>
</comment>
<proteinExistence type="predicted"/>
<dbReference type="CDD" id="cd07516">
    <property type="entry name" value="HAD_Pase"/>
    <property type="match status" value="1"/>
</dbReference>
<dbReference type="InterPro" id="IPR000150">
    <property type="entry name" value="Cof"/>
</dbReference>
<dbReference type="InterPro" id="IPR023214">
    <property type="entry name" value="HAD_sf"/>
</dbReference>
<dbReference type="InterPro" id="IPR036412">
    <property type="entry name" value="HAD-like_sf"/>
</dbReference>
<dbReference type="EMBL" id="CAVN010000098">
    <property type="protein sequence ID" value="CDF58682.1"/>
    <property type="molecule type" value="Genomic_DNA"/>
</dbReference>
<dbReference type="AlphaFoldDB" id="R7RR57"/>
<dbReference type="NCBIfam" id="TIGR00099">
    <property type="entry name" value="Cof-subfamily"/>
    <property type="match status" value="1"/>
</dbReference>